<dbReference type="SMART" id="SM00692">
    <property type="entry name" value="DM3"/>
    <property type="match status" value="1"/>
</dbReference>
<dbReference type="PANTHER" id="PTHR46600">
    <property type="entry name" value="THAP DOMAIN-CONTAINING"/>
    <property type="match status" value="1"/>
</dbReference>
<dbReference type="GO" id="GO:0043565">
    <property type="term" value="F:sequence-specific DNA binding"/>
    <property type="evidence" value="ECO:0007669"/>
    <property type="project" value="InterPro"/>
</dbReference>
<dbReference type="EMBL" id="OV121138">
    <property type="protein sequence ID" value="CAH0561485.1"/>
    <property type="molecule type" value="Genomic_DNA"/>
</dbReference>
<dbReference type="PROSITE" id="PS50950">
    <property type="entry name" value="ZF_THAP"/>
    <property type="match status" value="1"/>
</dbReference>
<dbReference type="Gene3D" id="6.20.210.20">
    <property type="entry name" value="THAP domain"/>
    <property type="match status" value="1"/>
</dbReference>
<protein>
    <recommendedName>
        <fullName evidence="6">THAP-type domain-containing protein</fullName>
    </recommendedName>
</protein>
<evidence type="ECO:0000256" key="5">
    <source>
        <dbReference type="PROSITE-ProRule" id="PRU00309"/>
    </source>
</evidence>
<evidence type="ECO:0000313" key="7">
    <source>
        <dbReference type="EMBL" id="CAH0561485.1"/>
    </source>
</evidence>
<dbReference type="Proteomes" id="UP001154078">
    <property type="component" value="Chromosome 7"/>
</dbReference>
<dbReference type="InterPro" id="IPR026516">
    <property type="entry name" value="THAP1/10"/>
</dbReference>
<dbReference type="AlphaFoldDB" id="A0A9P0BEB3"/>
<feature type="domain" description="THAP-type" evidence="6">
    <location>
        <begin position="1"/>
        <end position="78"/>
    </location>
</feature>
<keyword evidence="8" id="KW-1185">Reference proteome</keyword>
<evidence type="ECO:0000256" key="2">
    <source>
        <dbReference type="ARBA" id="ARBA00022771"/>
    </source>
</evidence>
<dbReference type="Pfam" id="PF05485">
    <property type="entry name" value="THAP"/>
    <property type="match status" value="1"/>
</dbReference>
<keyword evidence="4 5" id="KW-0238">DNA-binding</keyword>
<dbReference type="OrthoDB" id="6772549at2759"/>
<keyword evidence="1" id="KW-0479">Metal-binding</keyword>
<dbReference type="SMART" id="SM00980">
    <property type="entry name" value="THAP"/>
    <property type="match status" value="1"/>
</dbReference>
<proteinExistence type="predicted"/>
<evidence type="ECO:0000256" key="1">
    <source>
        <dbReference type="ARBA" id="ARBA00022723"/>
    </source>
</evidence>
<dbReference type="InterPro" id="IPR038441">
    <property type="entry name" value="THAP_Znf_sf"/>
</dbReference>
<name>A0A9P0BEB3_BRAAE</name>
<organism evidence="7 8">
    <name type="scientific">Brassicogethes aeneus</name>
    <name type="common">Rape pollen beetle</name>
    <name type="synonym">Meligethes aeneus</name>
    <dbReference type="NCBI Taxonomy" id="1431903"/>
    <lineage>
        <taxon>Eukaryota</taxon>
        <taxon>Metazoa</taxon>
        <taxon>Ecdysozoa</taxon>
        <taxon>Arthropoda</taxon>
        <taxon>Hexapoda</taxon>
        <taxon>Insecta</taxon>
        <taxon>Pterygota</taxon>
        <taxon>Neoptera</taxon>
        <taxon>Endopterygota</taxon>
        <taxon>Coleoptera</taxon>
        <taxon>Polyphaga</taxon>
        <taxon>Cucujiformia</taxon>
        <taxon>Nitidulidae</taxon>
        <taxon>Meligethinae</taxon>
        <taxon>Brassicogethes</taxon>
    </lineage>
</organism>
<dbReference type="InterPro" id="IPR006612">
    <property type="entry name" value="THAP_Znf"/>
</dbReference>
<evidence type="ECO:0000313" key="8">
    <source>
        <dbReference type="Proteomes" id="UP001154078"/>
    </source>
</evidence>
<reference evidence="7" key="1">
    <citation type="submission" date="2021-12" db="EMBL/GenBank/DDBJ databases">
        <authorList>
            <person name="King R."/>
        </authorList>
    </citation>
    <scope>NUCLEOTIDE SEQUENCE</scope>
</reference>
<keyword evidence="2 5" id="KW-0863">Zinc-finger</keyword>
<evidence type="ECO:0000256" key="4">
    <source>
        <dbReference type="ARBA" id="ARBA00023125"/>
    </source>
</evidence>
<gene>
    <name evidence="7" type="ORF">MELIAE_LOCUS11003</name>
</gene>
<keyword evidence="3" id="KW-0862">Zinc</keyword>
<dbReference type="PANTHER" id="PTHR46600:SF11">
    <property type="entry name" value="THAP DOMAIN-CONTAINING PROTEIN 10"/>
    <property type="match status" value="1"/>
</dbReference>
<dbReference type="SUPFAM" id="SSF57716">
    <property type="entry name" value="Glucocorticoid receptor-like (DNA-binding domain)"/>
    <property type="match status" value="1"/>
</dbReference>
<accession>A0A9P0BEB3</accession>
<evidence type="ECO:0000259" key="6">
    <source>
        <dbReference type="PROSITE" id="PS50950"/>
    </source>
</evidence>
<evidence type="ECO:0000256" key="3">
    <source>
        <dbReference type="ARBA" id="ARBA00022833"/>
    </source>
</evidence>
<sequence length="91" mass="10247">MTKMCIICGCSEDEVDKMFNFPTNPEKCASWQQCMGFAGIKDAGFFIRKKICSRHFTPDCYTDEISYTLTKSAVPTLHPAVALVKKEVEVD</sequence>
<dbReference type="GO" id="GO:0008270">
    <property type="term" value="F:zinc ion binding"/>
    <property type="evidence" value="ECO:0007669"/>
    <property type="project" value="UniProtKB-KW"/>
</dbReference>